<evidence type="ECO:0000259" key="1">
    <source>
        <dbReference type="Pfam" id="PF17667"/>
    </source>
</evidence>
<comment type="caution">
    <text evidence="2">The sequence shown here is derived from an EMBL/GenBank/DDBJ whole genome shotgun (WGS) entry which is preliminary data.</text>
</comment>
<sequence>MSSSVQRTVTPNLSTTVAITPTNHILASAFDSPPGLTEKAEPGEFHCDEILDNFRLLTRITVEDEKATSKLHTGTKPFRAYDLFNRRWTGGHIYCHDLESFFYVLLCLCSRYKGPGEQVDVSNKPLPYDSWFTATYEQVRLTKMDLLTEPRFEPEVTDFFRHFESWLARMHDQL</sequence>
<organism evidence="2 3">
    <name type="scientific">Marasmius oreades</name>
    <name type="common">fairy-ring Marasmius</name>
    <dbReference type="NCBI Taxonomy" id="181124"/>
    <lineage>
        <taxon>Eukaryota</taxon>
        <taxon>Fungi</taxon>
        <taxon>Dikarya</taxon>
        <taxon>Basidiomycota</taxon>
        <taxon>Agaricomycotina</taxon>
        <taxon>Agaricomycetes</taxon>
        <taxon>Agaricomycetidae</taxon>
        <taxon>Agaricales</taxon>
        <taxon>Marasmiineae</taxon>
        <taxon>Marasmiaceae</taxon>
        <taxon>Marasmius</taxon>
    </lineage>
</organism>
<gene>
    <name evidence="2" type="ORF">E1B28_002809</name>
</gene>
<reference evidence="2" key="1">
    <citation type="journal article" date="2021" name="Genome Biol. Evol.">
        <title>The assembled and annotated genome of the fairy-ring fungus Marasmius oreades.</title>
        <authorList>
            <person name="Hiltunen M."/>
            <person name="Ament-Velasquez S.L."/>
            <person name="Johannesson H."/>
        </authorList>
    </citation>
    <scope>NUCLEOTIDE SEQUENCE</scope>
    <source>
        <strain evidence="2">03SP1</strain>
    </source>
</reference>
<evidence type="ECO:0000313" key="3">
    <source>
        <dbReference type="Proteomes" id="UP001049176"/>
    </source>
</evidence>
<dbReference type="GeneID" id="66071885"/>
<feature type="domain" description="Fungal-type protein kinase" evidence="1">
    <location>
        <begin position="62"/>
        <end position="109"/>
    </location>
</feature>
<keyword evidence="3" id="KW-1185">Reference proteome</keyword>
<evidence type="ECO:0000313" key="2">
    <source>
        <dbReference type="EMBL" id="KAG7086889.1"/>
    </source>
</evidence>
<protein>
    <recommendedName>
        <fullName evidence="1">Fungal-type protein kinase domain-containing protein</fullName>
    </recommendedName>
</protein>
<dbReference type="Pfam" id="PF17667">
    <property type="entry name" value="Pkinase_fungal"/>
    <property type="match status" value="1"/>
</dbReference>
<name>A0A9P7RNM1_9AGAR</name>
<dbReference type="KEGG" id="more:E1B28_002809"/>
<dbReference type="AlphaFoldDB" id="A0A9P7RNM1"/>
<dbReference type="RefSeq" id="XP_043003360.1">
    <property type="nucleotide sequence ID" value="XM_043159754.1"/>
</dbReference>
<accession>A0A9P7RNM1</accession>
<dbReference type="InterPro" id="IPR040976">
    <property type="entry name" value="Pkinase_fungal"/>
</dbReference>
<dbReference type="EMBL" id="CM032190">
    <property type="protein sequence ID" value="KAG7086889.1"/>
    <property type="molecule type" value="Genomic_DNA"/>
</dbReference>
<dbReference type="OrthoDB" id="5569250at2759"/>
<dbReference type="Proteomes" id="UP001049176">
    <property type="component" value="Chromosome 10"/>
</dbReference>
<proteinExistence type="predicted"/>